<accession>A0ABU2JII2</accession>
<dbReference type="InterPro" id="IPR025643">
    <property type="entry name" value="R2K_3"/>
</dbReference>
<keyword evidence="3" id="KW-1185">Reference proteome</keyword>
<feature type="domain" description="ATP-grasp" evidence="1">
    <location>
        <begin position="139"/>
        <end position="279"/>
    </location>
</feature>
<evidence type="ECO:0000313" key="3">
    <source>
        <dbReference type="Proteomes" id="UP001183410"/>
    </source>
</evidence>
<reference evidence="3" key="1">
    <citation type="submission" date="2023-07" db="EMBL/GenBank/DDBJ databases">
        <title>30 novel species of actinomycetes from the DSMZ collection.</title>
        <authorList>
            <person name="Nouioui I."/>
        </authorList>
    </citation>
    <scope>NUCLEOTIDE SEQUENCE [LARGE SCALE GENOMIC DNA]</scope>
    <source>
        <strain evidence="3">DSM 44915</strain>
    </source>
</reference>
<evidence type="ECO:0000259" key="1">
    <source>
        <dbReference type="Pfam" id="PF14243"/>
    </source>
</evidence>
<dbReference type="RefSeq" id="WP_311663420.1">
    <property type="nucleotide sequence ID" value="NZ_JAVREO010000001.1"/>
</dbReference>
<dbReference type="EMBL" id="JAVREO010000001">
    <property type="protein sequence ID" value="MDT0264795.1"/>
    <property type="molecule type" value="Genomic_DNA"/>
</dbReference>
<protein>
    <submittedName>
        <fullName evidence="2">ATP-grasp domain-containing protein</fullName>
    </submittedName>
</protein>
<gene>
    <name evidence="2" type="ORF">RM844_00670</name>
</gene>
<comment type="caution">
    <text evidence="2">The sequence shown here is derived from an EMBL/GenBank/DDBJ whole genome shotgun (WGS) entry which is preliminary data.</text>
</comment>
<organism evidence="2 3">
    <name type="scientific">Streptomyces chisholmiae</name>
    <dbReference type="NCBI Taxonomy" id="3075540"/>
    <lineage>
        <taxon>Bacteria</taxon>
        <taxon>Bacillati</taxon>
        <taxon>Actinomycetota</taxon>
        <taxon>Actinomycetes</taxon>
        <taxon>Kitasatosporales</taxon>
        <taxon>Streptomycetaceae</taxon>
        <taxon>Streptomyces</taxon>
    </lineage>
</organism>
<evidence type="ECO:0000313" key="2">
    <source>
        <dbReference type="EMBL" id="MDT0264795.1"/>
    </source>
</evidence>
<sequence>MSQVLFCRDPLNPRRVDAHFAPEAEAVRELGGTVALLDHDALLAGDARDAVARVPRDLGPVWYRGWMIPEQRYAELATALAARGTPLRVSADEYRCAHELPYWYPEFEAVTAASRWLAAEPGEVPTAEELARLASTLPAGPGVVKDWVKSRKHEWDTAAYVPDLADTPGLRRVVARMMELQDEFLAGGVALRAWEHYTGPEVRVWWLAGEPVLHTPHPDAADPAVPTPPLDQLRDPVARLGCPFITTDVARRADGTWRLIEVGDAQVSDRHPSVPPRALATLLLTPPTDG</sequence>
<dbReference type="Proteomes" id="UP001183410">
    <property type="component" value="Unassembled WGS sequence"/>
</dbReference>
<proteinExistence type="predicted"/>
<name>A0ABU2JII2_9ACTN</name>
<dbReference type="Pfam" id="PF14243">
    <property type="entry name" value="R2K_3"/>
    <property type="match status" value="1"/>
</dbReference>